<keyword evidence="2" id="KW-1185">Reference proteome</keyword>
<organism evidence="1 2">
    <name type="scientific">Mortierella polycephala</name>
    <dbReference type="NCBI Taxonomy" id="41804"/>
    <lineage>
        <taxon>Eukaryota</taxon>
        <taxon>Fungi</taxon>
        <taxon>Fungi incertae sedis</taxon>
        <taxon>Mucoromycota</taxon>
        <taxon>Mortierellomycotina</taxon>
        <taxon>Mortierellomycetes</taxon>
        <taxon>Mortierellales</taxon>
        <taxon>Mortierellaceae</taxon>
        <taxon>Mortierella</taxon>
    </lineage>
</organism>
<gene>
    <name evidence="1" type="ORF">BG011_003732</name>
</gene>
<dbReference type="InterPro" id="IPR032675">
    <property type="entry name" value="LRR_dom_sf"/>
</dbReference>
<evidence type="ECO:0000313" key="1">
    <source>
        <dbReference type="EMBL" id="KAG0257836.1"/>
    </source>
</evidence>
<evidence type="ECO:0000313" key="2">
    <source>
        <dbReference type="Proteomes" id="UP000726737"/>
    </source>
</evidence>
<dbReference type="AlphaFoldDB" id="A0A9P6Q233"/>
<dbReference type="OrthoDB" id="2448743at2759"/>
<protein>
    <recommendedName>
        <fullName evidence="3">F-box domain-containing protein</fullName>
    </recommendedName>
</protein>
<dbReference type="Proteomes" id="UP000726737">
    <property type="component" value="Unassembled WGS sequence"/>
</dbReference>
<sequence length="544" mass="62794">MHMQMGIQENRISALDLPEIRDYLGDFLDDKELLQCIRVCKQWHQSFEPFLYRTVPLVDPANDPDVYYRRPPFDKLIHYRSHVRSLTILDGFLPVYPLSVHYNNLEFVRLDPFVKQPMLEEDEVDPDPAYQRQVQTRAAEFIQQHRNTLQSIDIYHFDDLPNMQFWIPLDGAPRMRALCLFSGTIRDHSHARAFWQACLGLTSLSLDNTVIPNPWGRSYYTRRQQMPSFPRLLELGIEQFGMDIEDQIQLLRQCPQLRKLSWAINYDFEQGRSIDADMPSLIALMVYRLSIMAAESCLQHLKYLSLRLAEIHPSLSKSLTRLLDHLPPLVHLVLSSCGLNEVPFHSLERHFSTLKILDLTMVTSSESSKAVQMVMVSCPLLECLCANVLHVSDVMTDIQRGQSWMCLRLNTLHLQIEIDYPVCLISKEACQLLALEQLARLPCMRVLYLNGQEAGNRSFGPSTLSNPNYGMDLRLSKGLDLLGCWTELEAIGFPSIVQKWGNDEVDWVLERWPCLDAICGTIQEDTDICLELQERLFRSGINLQ</sequence>
<name>A0A9P6Q233_9FUNG</name>
<comment type="caution">
    <text evidence="1">The sequence shown here is derived from an EMBL/GenBank/DDBJ whole genome shotgun (WGS) entry which is preliminary data.</text>
</comment>
<accession>A0A9P6Q233</accession>
<dbReference type="EMBL" id="JAAAJA010000244">
    <property type="protein sequence ID" value="KAG0257836.1"/>
    <property type="molecule type" value="Genomic_DNA"/>
</dbReference>
<dbReference type="Gene3D" id="3.80.10.10">
    <property type="entry name" value="Ribonuclease Inhibitor"/>
    <property type="match status" value="1"/>
</dbReference>
<evidence type="ECO:0008006" key="3">
    <source>
        <dbReference type="Google" id="ProtNLM"/>
    </source>
</evidence>
<reference evidence="1" key="1">
    <citation type="journal article" date="2020" name="Fungal Divers.">
        <title>Resolving the Mortierellaceae phylogeny through synthesis of multi-gene phylogenetics and phylogenomics.</title>
        <authorList>
            <person name="Vandepol N."/>
            <person name="Liber J."/>
            <person name="Desiro A."/>
            <person name="Na H."/>
            <person name="Kennedy M."/>
            <person name="Barry K."/>
            <person name="Grigoriev I.V."/>
            <person name="Miller A.N."/>
            <person name="O'Donnell K."/>
            <person name="Stajich J.E."/>
            <person name="Bonito G."/>
        </authorList>
    </citation>
    <scope>NUCLEOTIDE SEQUENCE</scope>
    <source>
        <strain evidence="1">KOD948</strain>
    </source>
</reference>
<dbReference type="SUPFAM" id="SSF52047">
    <property type="entry name" value="RNI-like"/>
    <property type="match status" value="1"/>
</dbReference>
<proteinExistence type="predicted"/>